<dbReference type="Pfam" id="PF12697">
    <property type="entry name" value="Abhydrolase_6"/>
    <property type="match status" value="1"/>
</dbReference>
<dbReference type="PANTHER" id="PTHR43194">
    <property type="entry name" value="HYDROLASE ALPHA/BETA FOLD FAMILY"/>
    <property type="match status" value="1"/>
</dbReference>
<dbReference type="EMBL" id="JAWLKE010000013">
    <property type="protein sequence ID" value="MDV6233817.1"/>
    <property type="molecule type" value="Genomic_DNA"/>
</dbReference>
<gene>
    <name evidence="2" type="ORF">R3P95_24985</name>
</gene>
<dbReference type="PANTHER" id="PTHR43194:SF2">
    <property type="entry name" value="PEROXISOMAL MEMBRANE PROTEIN LPX1"/>
    <property type="match status" value="1"/>
</dbReference>
<dbReference type="GO" id="GO:0016787">
    <property type="term" value="F:hydrolase activity"/>
    <property type="evidence" value="ECO:0007669"/>
    <property type="project" value="UniProtKB-KW"/>
</dbReference>
<dbReference type="RefSeq" id="WP_317549812.1">
    <property type="nucleotide sequence ID" value="NZ_JAWLKE010000013.1"/>
</dbReference>
<dbReference type="InterPro" id="IPR029058">
    <property type="entry name" value="AB_hydrolase_fold"/>
</dbReference>
<keyword evidence="2" id="KW-0378">Hydrolase</keyword>
<evidence type="ECO:0000259" key="1">
    <source>
        <dbReference type="Pfam" id="PF12697"/>
    </source>
</evidence>
<evidence type="ECO:0000313" key="2">
    <source>
        <dbReference type="EMBL" id="MDV6233817.1"/>
    </source>
</evidence>
<dbReference type="InterPro" id="IPR000073">
    <property type="entry name" value="AB_hydrolase_1"/>
</dbReference>
<proteinExistence type="predicted"/>
<organism evidence="2 3">
    <name type="scientific">Rhodococcus cercidiphylli</name>
    <dbReference type="NCBI Taxonomy" id="489916"/>
    <lineage>
        <taxon>Bacteria</taxon>
        <taxon>Bacillati</taxon>
        <taxon>Actinomycetota</taxon>
        <taxon>Actinomycetes</taxon>
        <taxon>Mycobacteriales</taxon>
        <taxon>Nocardiaceae</taxon>
        <taxon>Rhodococcus</taxon>
    </lineage>
</organism>
<comment type="caution">
    <text evidence="2">The sequence shown here is derived from an EMBL/GenBank/DDBJ whole genome shotgun (WGS) entry which is preliminary data.</text>
</comment>
<accession>A0ABU4B5N3</accession>
<keyword evidence="3" id="KW-1185">Reference proteome</keyword>
<reference evidence="2 3" key="1">
    <citation type="submission" date="2023-10" db="EMBL/GenBank/DDBJ databases">
        <title>Development of a sustainable strategy for remediation of hydrocarbon-contaminated territories based on the waste exchange concept.</title>
        <authorList>
            <person name="Krivoruchko A."/>
        </authorList>
    </citation>
    <scope>NUCLEOTIDE SEQUENCE [LARGE SCALE GENOMIC DNA]</scope>
    <source>
        <strain evidence="2 3">IEGM 1322</strain>
    </source>
</reference>
<dbReference type="Proteomes" id="UP001185899">
    <property type="component" value="Unassembled WGS sequence"/>
</dbReference>
<evidence type="ECO:0000313" key="3">
    <source>
        <dbReference type="Proteomes" id="UP001185899"/>
    </source>
</evidence>
<dbReference type="Gene3D" id="3.40.50.1820">
    <property type="entry name" value="alpha/beta hydrolase"/>
    <property type="match status" value="1"/>
</dbReference>
<dbReference type="InterPro" id="IPR050228">
    <property type="entry name" value="Carboxylesterase_BioH"/>
</dbReference>
<protein>
    <submittedName>
        <fullName evidence="2">Alpha/beta hydrolase</fullName>
    </submittedName>
</protein>
<name>A0ABU4B5N3_9NOCA</name>
<dbReference type="SUPFAM" id="SSF53474">
    <property type="entry name" value="alpha/beta-Hydrolases"/>
    <property type="match status" value="1"/>
</dbReference>
<sequence length="245" mass="27580">MLYDEGGSGRSILLLHGLMGSAATWRRQVPWLREFGHVHTYDAPGHRRPPPPEPTTEYFVADLLEHLDRLGPSVLIGHSMGALHGWCAAAQRPDLVTGLVVEDIAPDFRGRTAGDWAAMMRAWPQPFPDADAVLAFFGDVAGQYFLDSFVRSEDGWRLHGEVDFFEAISQEWGTRHFWGEWEAVAAPVLLIEGEHTITPAGQMQQMHSDKPESTHIRIEKAGHLIHDEAPERYRTAVEEFLRALR</sequence>
<feature type="domain" description="AB hydrolase-1" evidence="1">
    <location>
        <begin position="12"/>
        <end position="233"/>
    </location>
</feature>